<name>A0A1P8WME3_9PLAN</name>
<protein>
    <submittedName>
        <fullName evidence="3">Bacterial membrane flanked domain protein</fullName>
    </submittedName>
</protein>
<keyword evidence="4" id="KW-1185">Reference proteome</keyword>
<dbReference type="KEGG" id="fmr:Fuma_04889"/>
<evidence type="ECO:0000259" key="2">
    <source>
        <dbReference type="Pfam" id="PF03703"/>
    </source>
</evidence>
<dbReference type="Pfam" id="PF03703">
    <property type="entry name" value="bPH_2"/>
    <property type="match status" value="1"/>
</dbReference>
<dbReference type="OrthoDB" id="288063at2"/>
<accession>A0A1P8WME3</accession>
<keyword evidence="1" id="KW-1133">Transmembrane helix</keyword>
<feature type="transmembrane region" description="Helical" evidence="1">
    <location>
        <begin position="123"/>
        <end position="143"/>
    </location>
</feature>
<feature type="transmembrane region" description="Helical" evidence="1">
    <location>
        <begin position="89"/>
        <end position="111"/>
    </location>
</feature>
<evidence type="ECO:0000256" key="1">
    <source>
        <dbReference type="SAM" id="Phobius"/>
    </source>
</evidence>
<feature type="domain" description="YdbS-like PH" evidence="2">
    <location>
        <begin position="149"/>
        <end position="220"/>
    </location>
</feature>
<dbReference type="Proteomes" id="UP000187735">
    <property type="component" value="Chromosome"/>
</dbReference>
<proteinExistence type="predicted"/>
<dbReference type="PANTHER" id="PTHR37938:SF1">
    <property type="entry name" value="BLL0215 PROTEIN"/>
    <property type="match status" value="1"/>
</dbReference>
<dbReference type="EMBL" id="CP017641">
    <property type="protein sequence ID" value="APZ95233.1"/>
    <property type="molecule type" value="Genomic_DNA"/>
</dbReference>
<dbReference type="STRING" id="1891926.Fuma_04889"/>
<keyword evidence="1" id="KW-0472">Membrane</keyword>
<evidence type="ECO:0000313" key="3">
    <source>
        <dbReference type="EMBL" id="APZ95233.1"/>
    </source>
</evidence>
<organism evidence="3 4">
    <name type="scientific">Fuerstiella marisgermanici</name>
    <dbReference type="NCBI Taxonomy" id="1891926"/>
    <lineage>
        <taxon>Bacteria</taxon>
        <taxon>Pseudomonadati</taxon>
        <taxon>Planctomycetota</taxon>
        <taxon>Planctomycetia</taxon>
        <taxon>Planctomycetales</taxon>
        <taxon>Planctomycetaceae</taxon>
        <taxon>Fuerstiella</taxon>
    </lineage>
</organism>
<sequence length="227" mass="24706">MNELQEATTDTLNFKCPHCDRVVGVLQHLLGDTIDCPVCEKPFRAEAPVAHSVHQSEIVAGAEIPTVEIPADDEHVDVVIHPVVLRTNFLAALLCAVLLVGAVLGLVMGLAGDAWLGIPALPLLIGSGVVALVAGVFLLKWYVASRMQSLTLTSERLIYRFGIIHRGTSEVRYDDVRNMKIDQNLLERLLGFGDIAISSSGQDEMEIVIKDVPNPQAIAEDVRRRQG</sequence>
<dbReference type="PANTHER" id="PTHR37938">
    <property type="entry name" value="BLL0215 PROTEIN"/>
    <property type="match status" value="1"/>
</dbReference>
<dbReference type="InterPro" id="IPR005182">
    <property type="entry name" value="YdbS-like_PH"/>
</dbReference>
<evidence type="ECO:0000313" key="4">
    <source>
        <dbReference type="Proteomes" id="UP000187735"/>
    </source>
</evidence>
<gene>
    <name evidence="3" type="ORF">Fuma_04889</name>
</gene>
<dbReference type="AlphaFoldDB" id="A0A1P8WME3"/>
<reference evidence="3 4" key="1">
    <citation type="journal article" date="2016" name="Front. Microbiol.">
        <title>Fuerstia marisgermanicae gen. nov., sp. nov., an Unusual Member of the Phylum Planctomycetes from the German Wadden Sea.</title>
        <authorList>
            <person name="Kohn T."/>
            <person name="Heuer A."/>
            <person name="Jogler M."/>
            <person name="Vollmers J."/>
            <person name="Boedeker C."/>
            <person name="Bunk B."/>
            <person name="Rast P."/>
            <person name="Borchert D."/>
            <person name="Glockner I."/>
            <person name="Freese H.M."/>
            <person name="Klenk H.P."/>
            <person name="Overmann J."/>
            <person name="Kaster A.K."/>
            <person name="Rohde M."/>
            <person name="Wiegand S."/>
            <person name="Jogler C."/>
        </authorList>
    </citation>
    <scope>NUCLEOTIDE SEQUENCE [LARGE SCALE GENOMIC DNA]</scope>
    <source>
        <strain evidence="3 4">NH11</strain>
    </source>
</reference>
<dbReference type="RefSeq" id="WP_077026424.1">
    <property type="nucleotide sequence ID" value="NZ_CP017641.1"/>
</dbReference>
<keyword evidence="1" id="KW-0812">Transmembrane</keyword>